<gene>
    <name evidence="2" type="ORF">CC86DRAFT_371634</name>
</gene>
<evidence type="ECO:0000313" key="3">
    <source>
        <dbReference type="Proteomes" id="UP000799424"/>
    </source>
</evidence>
<dbReference type="EMBL" id="MU006230">
    <property type="protein sequence ID" value="KAF2824259.1"/>
    <property type="molecule type" value="Genomic_DNA"/>
</dbReference>
<feature type="chain" id="PRO_5025372019" evidence="1">
    <location>
        <begin position="16"/>
        <end position="271"/>
    </location>
</feature>
<keyword evidence="1" id="KW-0732">Signal</keyword>
<dbReference type="Proteomes" id="UP000799424">
    <property type="component" value="Unassembled WGS sequence"/>
</dbReference>
<feature type="signal peptide" evidence="1">
    <location>
        <begin position="1"/>
        <end position="15"/>
    </location>
</feature>
<evidence type="ECO:0000313" key="2">
    <source>
        <dbReference type="EMBL" id="KAF2824259.1"/>
    </source>
</evidence>
<dbReference type="AlphaFoldDB" id="A0A6A6ZUI2"/>
<dbReference type="OrthoDB" id="3776815at2759"/>
<sequence length="271" mass="27891">MKLLIPTLLLGASTAQQITTSFAFLRTNFGTDKIGFYGSVISVDNAGHTALALEIDNGTDSDRFGVSPSRSTFTIGPNMFEATDRVGPGSSSNSTSNDTNLVYRCDIPASPPDAAPSCTVSYGPRLARQVQCQSLVSSRTSIVTQLHTYSGRLSYSAGVETLVRTIIFGPNTRGFPSWCGDRSFVPSSGWTYPLTIKRADIGTYQLVITAGQEKLTATAGASASVSGATPTGSGAGAGAQSTGAGSTGAAMPMKTVAPMMAGFGVAVAAFL</sequence>
<accession>A0A6A6ZUI2</accession>
<reference evidence="2" key="1">
    <citation type="journal article" date="2020" name="Stud. Mycol.">
        <title>101 Dothideomycetes genomes: a test case for predicting lifestyles and emergence of pathogens.</title>
        <authorList>
            <person name="Haridas S."/>
            <person name="Albert R."/>
            <person name="Binder M."/>
            <person name="Bloem J."/>
            <person name="Labutti K."/>
            <person name="Salamov A."/>
            <person name="Andreopoulos B."/>
            <person name="Baker S."/>
            <person name="Barry K."/>
            <person name="Bills G."/>
            <person name="Bluhm B."/>
            <person name="Cannon C."/>
            <person name="Castanera R."/>
            <person name="Culley D."/>
            <person name="Daum C."/>
            <person name="Ezra D."/>
            <person name="Gonzalez J."/>
            <person name="Henrissat B."/>
            <person name="Kuo A."/>
            <person name="Liang C."/>
            <person name="Lipzen A."/>
            <person name="Lutzoni F."/>
            <person name="Magnuson J."/>
            <person name="Mondo S."/>
            <person name="Nolan M."/>
            <person name="Ohm R."/>
            <person name="Pangilinan J."/>
            <person name="Park H.-J."/>
            <person name="Ramirez L."/>
            <person name="Alfaro M."/>
            <person name="Sun H."/>
            <person name="Tritt A."/>
            <person name="Yoshinaga Y."/>
            <person name="Zwiers L.-H."/>
            <person name="Turgeon B."/>
            <person name="Goodwin S."/>
            <person name="Spatafora J."/>
            <person name="Crous P."/>
            <person name="Grigoriev I."/>
        </authorList>
    </citation>
    <scope>NUCLEOTIDE SEQUENCE</scope>
    <source>
        <strain evidence="2">CBS 113818</strain>
    </source>
</reference>
<evidence type="ECO:0000256" key="1">
    <source>
        <dbReference type="SAM" id="SignalP"/>
    </source>
</evidence>
<keyword evidence="3" id="KW-1185">Reference proteome</keyword>
<proteinExistence type="predicted"/>
<organism evidence="2 3">
    <name type="scientific">Ophiobolus disseminans</name>
    <dbReference type="NCBI Taxonomy" id="1469910"/>
    <lineage>
        <taxon>Eukaryota</taxon>
        <taxon>Fungi</taxon>
        <taxon>Dikarya</taxon>
        <taxon>Ascomycota</taxon>
        <taxon>Pezizomycotina</taxon>
        <taxon>Dothideomycetes</taxon>
        <taxon>Pleosporomycetidae</taxon>
        <taxon>Pleosporales</taxon>
        <taxon>Pleosporineae</taxon>
        <taxon>Phaeosphaeriaceae</taxon>
        <taxon>Ophiobolus</taxon>
    </lineage>
</organism>
<protein>
    <submittedName>
        <fullName evidence="2">Uncharacterized protein</fullName>
    </submittedName>
</protein>
<name>A0A6A6ZUI2_9PLEO</name>